<reference evidence="2" key="1">
    <citation type="journal article" date="2022" name="Int. J. Mol. Sci.">
        <title>Draft Genome of Tanacetum Coccineum: Genomic Comparison of Closely Related Tanacetum-Family Plants.</title>
        <authorList>
            <person name="Yamashiro T."/>
            <person name="Shiraishi A."/>
            <person name="Nakayama K."/>
            <person name="Satake H."/>
        </authorList>
    </citation>
    <scope>NUCLEOTIDE SEQUENCE</scope>
</reference>
<keyword evidence="1" id="KW-1133">Transmembrane helix</keyword>
<evidence type="ECO:0008006" key="4">
    <source>
        <dbReference type="Google" id="ProtNLM"/>
    </source>
</evidence>
<sequence length="533" mass="60358">MVGCSRIRLKVEVVRFIVYGEVLMCRLRGLRVFRWRLFGISGVRFVGVFGERLLGFWAGVSLGFRREVVGFPAWGVCSVGRLEKSSGVSSFFALNRALLFKWVWRYLSHDNSLWSRIISALHGLNGHVLSAAFNSTWSSIITEVNSLKVKGVDLISHCKIRVGKGTGTSFWKDLWIGDNLLKLSFPRLFALEENKDISVADKLKINILKSQVMGVGVPHNIVVQAADLIECIVMRSPFRYLGVMVGECMSRRSAWANTVYKLQLRLSKWKVKTLSIGGRLTLLKSVLGASPLYNLSIFKVPKGVLKDMESIRSHFFNGADSSDRKITWVAWDNVIQALYGPSFDLHASNHTSIWCSILREVRVLKDKGFDFISHCKRRVGDGLRTRFWNDLWISDGLLYDIFPRLFALEMDKEVLVAVKLGASSVADSFRRGVRDGTERQQWSDLSSLIDSVSLSSSKDRWICDLMGDGEFKVKAVRNSLDDLFLPSQAVATRWVKFIPIKMWRTFIMYCSTVIWLCLCFARFVGGGSWIGKS</sequence>
<dbReference type="PANTHER" id="PTHR33116">
    <property type="entry name" value="REVERSE TRANSCRIPTASE ZINC-BINDING DOMAIN-CONTAINING PROTEIN-RELATED-RELATED"/>
    <property type="match status" value="1"/>
</dbReference>
<comment type="caution">
    <text evidence="2">The sequence shown here is derived from an EMBL/GenBank/DDBJ whole genome shotgun (WGS) entry which is preliminary data.</text>
</comment>
<evidence type="ECO:0000313" key="3">
    <source>
        <dbReference type="Proteomes" id="UP001151760"/>
    </source>
</evidence>
<organism evidence="2 3">
    <name type="scientific">Tanacetum coccineum</name>
    <dbReference type="NCBI Taxonomy" id="301880"/>
    <lineage>
        <taxon>Eukaryota</taxon>
        <taxon>Viridiplantae</taxon>
        <taxon>Streptophyta</taxon>
        <taxon>Embryophyta</taxon>
        <taxon>Tracheophyta</taxon>
        <taxon>Spermatophyta</taxon>
        <taxon>Magnoliopsida</taxon>
        <taxon>eudicotyledons</taxon>
        <taxon>Gunneridae</taxon>
        <taxon>Pentapetalae</taxon>
        <taxon>asterids</taxon>
        <taxon>campanulids</taxon>
        <taxon>Asterales</taxon>
        <taxon>Asteraceae</taxon>
        <taxon>Asteroideae</taxon>
        <taxon>Anthemideae</taxon>
        <taxon>Anthemidinae</taxon>
        <taxon>Tanacetum</taxon>
    </lineage>
</organism>
<protein>
    <recommendedName>
        <fullName evidence="4">RNA-directed DNA polymerase, eukaryota, reverse transcriptase zinc-binding domain protein</fullName>
    </recommendedName>
</protein>
<keyword evidence="3" id="KW-1185">Reference proteome</keyword>
<dbReference type="PANTHER" id="PTHR33116:SF78">
    <property type="entry name" value="OS12G0587133 PROTEIN"/>
    <property type="match status" value="1"/>
</dbReference>
<keyword evidence="1" id="KW-0812">Transmembrane</keyword>
<dbReference type="Proteomes" id="UP001151760">
    <property type="component" value="Unassembled WGS sequence"/>
</dbReference>
<name>A0ABQ5AV34_9ASTR</name>
<proteinExistence type="predicted"/>
<evidence type="ECO:0000313" key="2">
    <source>
        <dbReference type="EMBL" id="GJT05587.1"/>
    </source>
</evidence>
<reference evidence="2" key="2">
    <citation type="submission" date="2022-01" db="EMBL/GenBank/DDBJ databases">
        <authorList>
            <person name="Yamashiro T."/>
            <person name="Shiraishi A."/>
            <person name="Satake H."/>
            <person name="Nakayama K."/>
        </authorList>
    </citation>
    <scope>NUCLEOTIDE SEQUENCE</scope>
</reference>
<accession>A0ABQ5AV34</accession>
<feature type="transmembrane region" description="Helical" evidence="1">
    <location>
        <begin position="506"/>
        <end position="530"/>
    </location>
</feature>
<evidence type="ECO:0000256" key="1">
    <source>
        <dbReference type="SAM" id="Phobius"/>
    </source>
</evidence>
<gene>
    <name evidence="2" type="ORF">Tco_0840049</name>
</gene>
<keyword evidence="1" id="KW-0472">Membrane</keyword>
<dbReference type="EMBL" id="BQNB010012599">
    <property type="protein sequence ID" value="GJT05587.1"/>
    <property type="molecule type" value="Genomic_DNA"/>
</dbReference>